<keyword evidence="1" id="KW-0812">Transmembrane</keyword>
<sequence length="150" mass="17386">MLTKFHSKSSFKKKFTVVAIWIIALAMMLMLVQFLVQTKISFLWLIPIIIAGLFVISGILLRCKIARWFTLLAIYTFVFYPLVRYIMIGEIFPLTLSILYIFIMLISAYSLSNKKAMDLFYIESNPSEHLSLILLSLTINTVYIYLVKVV</sequence>
<feature type="transmembrane region" description="Helical" evidence="1">
    <location>
        <begin position="91"/>
        <end position="109"/>
    </location>
</feature>
<dbReference type="EMBL" id="FPHN01000222">
    <property type="protein sequence ID" value="SFV67187.1"/>
    <property type="molecule type" value="Genomic_DNA"/>
</dbReference>
<feature type="transmembrane region" description="Helical" evidence="1">
    <location>
        <begin position="42"/>
        <end position="61"/>
    </location>
</feature>
<feature type="transmembrane region" description="Helical" evidence="1">
    <location>
        <begin position="15"/>
        <end position="36"/>
    </location>
</feature>
<keyword evidence="1" id="KW-0472">Membrane</keyword>
<proteinExistence type="predicted"/>
<evidence type="ECO:0000313" key="2">
    <source>
        <dbReference type="EMBL" id="SFV67187.1"/>
    </source>
</evidence>
<keyword evidence="1" id="KW-1133">Transmembrane helix</keyword>
<protein>
    <submittedName>
        <fullName evidence="2">Uncharacterized protein</fullName>
    </submittedName>
</protein>
<evidence type="ECO:0000256" key="1">
    <source>
        <dbReference type="SAM" id="Phobius"/>
    </source>
</evidence>
<feature type="transmembrane region" description="Helical" evidence="1">
    <location>
        <begin position="68"/>
        <end position="85"/>
    </location>
</feature>
<name>A0A1W1CNB4_9ZZZZ</name>
<organism evidence="2">
    <name type="scientific">hydrothermal vent metagenome</name>
    <dbReference type="NCBI Taxonomy" id="652676"/>
    <lineage>
        <taxon>unclassified sequences</taxon>
        <taxon>metagenomes</taxon>
        <taxon>ecological metagenomes</taxon>
    </lineage>
</organism>
<gene>
    <name evidence="2" type="ORF">MNB_SV-14-1075</name>
</gene>
<feature type="transmembrane region" description="Helical" evidence="1">
    <location>
        <begin position="130"/>
        <end position="147"/>
    </location>
</feature>
<accession>A0A1W1CNB4</accession>
<reference evidence="2" key="1">
    <citation type="submission" date="2016-10" db="EMBL/GenBank/DDBJ databases">
        <authorList>
            <person name="de Groot N.N."/>
        </authorList>
    </citation>
    <scope>NUCLEOTIDE SEQUENCE</scope>
</reference>
<dbReference type="AlphaFoldDB" id="A0A1W1CNB4"/>